<evidence type="ECO:0008006" key="8">
    <source>
        <dbReference type="Google" id="ProtNLM"/>
    </source>
</evidence>
<keyword evidence="2 5" id="KW-0812">Transmembrane</keyword>
<evidence type="ECO:0000313" key="7">
    <source>
        <dbReference type="Proteomes" id="UP000815325"/>
    </source>
</evidence>
<proteinExistence type="predicted"/>
<evidence type="ECO:0000313" key="6">
    <source>
        <dbReference type="EMBL" id="KAF5839607.1"/>
    </source>
</evidence>
<protein>
    <recommendedName>
        <fullName evidence="8">Sugar phosphate transporter domain-containing protein</fullName>
    </recommendedName>
</protein>
<accession>A0ABQ7GYE3</accession>
<dbReference type="InterPro" id="IPR050186">
    <property type="entry name" value="TPT_transporter"/>
</dbReference>
<keyword evidence="4 5" id="KW-0472">Membrane</keyword>
<gene>
    <name evidence="6" type="ORF">DUNSADRAFT_386</name>
</gene>
<comment type="subcellular location">
    <subcellularLocation>
        <location evidence="1">Membrane</location>
        <topology evidence="1">Multi-pass membrane protein</topology>
    </subcellularLocation>
</comment>
<feature type="transmembrane region" description="Helical" evidence="5">
    <location>
        <begin position="165"/>
        <end position="189"/>
    </location>
</feature>
<evidence type="ECO:0000256" key="3">
    <source>
        <dbReference type="ARBA" id="ARBA00022989"/>
    </source>
</evidence>
<feature type="transmembrane region" description="Helical" evidence="5">
    <location>
        <begin position="228"/>
        <end position="246"/>
    </location>
</feature>
<dbReference type="Proteomes" id="UP000815325">
    <property type="component" value="Unassembled WGS sequence"/>
</dbReference>
<feature type="transmembrane region" description="Helical" evidence="5">
    <location>
        <begin position="201"/>
        <end position="222"/>
    </location>
</feature>
<evidence type="ECO:0000256" key="1">
    <source>
        <dbReference type="ARBA" id="ARBA00004141"/>
    </source>
</evidence>
<keyword evidence="7" id="KW-1185">Reference proteome</keyword>
<name>A0ABQ7GYE3_DUNSA</name>
<evidence type="ECO:0000256" key="2">
    <source>
        <dbReference type="ARBA" id="ARBA00022692"/>
    </source>
</evidence>
<comment type="caution">
    <text evidence="6">The sequence shown here is derived from an EMBL/GenBank/DDBJ whole genome shotgun (WGS) entry which is preliminary data.</text>
</comment>
<dbReference type="PANTHER" id="PTHR11132">
    <property type="entry name" value="SOLUTE CARRIER FAMILY 35"/>
    <property type="match status" value="1"/>
</dbReference>
<evidence type="ECO:0000256" key="4">
    <source>
        <dbReference type="ARBA" id="ARBA00023136"/>
    </source>
</evidence>
<sequence>MYRRVVPVGIAQGVGIFLSNNLYLLLTVSFIEMARSTLPLFTLGALYLAGLEHPNSQLIRSVLLIVVGCSISAYGEVKLSALGVVCLAANFCTEGARLVMTQYLLQACQILAAGGGAELNQQQAIFLFQQLACRPQQARLVLAVGWSNLSSRLLSYLCGQPVSPAGAIIAAHWPVFLASGAVGVAAGYLSSLIIKLSGATTLKVLAAVRGPLLVLSGVVLLSETVTRLQLIGYCLALLGFVGYNVAKTGSDRARSGLPHQN</sequence>
<dbReference type="SUPFAM" id="SSF103481">
    <property type="entry name" value="Multidrug resistance efflux transporter EmrE"/>
    <property type="match status" value="1"/>
</dbReference>
<evidence type="ECO:0000256" key="5">
    <source>
        <dbReference type="SAM" id="Phobius"/>
    </source>
</evidence>
<reference evidence="6" key="1">
    <citation type="submission" date="2017-08" db="EMBL/GenBank/DDBJ databases">
        <authorList>
            <person name="Polle J.E."/>
            <person name="Barry K."/>
            <person name="Cushman J."/>
            <person name="Schmutz J."/>
            <person name="Tran D."/>
            <person name="Hathwaick L.T."/>
            <person name="Yim W.C."/>
            <person name="Jenkins J."/>
            <person name="Mckie-Krisberg Z.M."/>
            <person name="Prochnik S."/>
            <person name="Lindquist E."/>
            <person name="Dockter R.B."/>
            <person name="Adam C."/>
            <person name="Molina H."/>
            <person name="Bunkerborg J."/>
            <person name="Jin E."/>
            <person name="Buchheim M."/>
            <person name="Magnuson J."/>
        </authorList>
    </citation>
    <scope>NUCLEOTIDE SEQUENCE</scope>
    <source>
        <strain evidence="6">CCAP 19/18</strain>
    </source>
</reference>
<keyword evidence="3 5" id="KW-1133">Transmembrane helix</keyword>
<dbReference type="EMBL" id="MU069538">
    <property type="protein sequence ID" value="KAF5839607.1"/>
    <property type="molecule type" value="Genomic_DNA"/>
</dbReference>
<organism evidence="6 7">
    <name type="scientific">Dunaliella salina</name>
    <name type="common">Green alga</name>
    <name type="synonym">Protococcus salinus</name>
    <dbReference type="NCBI Taxonomy" id="3046"/>
    <lineage>
        <taxon>Eukaryota</taxon>
        <taxon>Viridiplantae</taxon>
        <taxon>Chlorophyta</taxon>
        <taxon>core chlorophytes</taxon>
        <taxon>Chlorophyceae</taxon>
        <taxon>CS clade</taxon>
        <taxon>Chlamydomonadales</taxon>
        <taxon>Dunaliellaceae</taxon>
        <taxon>Dunaliella</taxon>
    </lineage>
</organism>
<dbReference type="InterPro" id="IPR037185">
    <property type="entry name" value="EmrE-like"/>
</dbReference>